<feature type="region of interest" description="Disordered" evidence="2">
    <location>
        <begin position="218"/>
        <end position="249"/>
    </location>
</feature>
<dbReference type="Proteomes" id="UP000003729">
    <property type="component" value="Unassembled WGS sequence"/>
</dbReference>
<evidence type="ECO:0008006" key="5">
    <source>
        <dbReference type="Google" id="ProtNLM"/>
    </source>
</evidence>
<evidence type="ECO:0000313" key="3">
    <source>
        <dbReference type="EMBL" id="EEB45666.1"/>
    </source>
</evidence>
<sequence>MNPKGNNMLFMNIERKYYSQADDGAGGGSGGTAPVITPEIQAIIDKAVGEQVAGLKAKRDELLGKLKEQNDNLKRFEGIDPDAVRGILKRFENDEEAKLIADGKIDEVINKRTERLRNDVDKQLKEANSRVERAEAFANKFRQRVLGDEVRSAAGKAGALASAQEDLILRAKGIFQINDEGQAVAVDDDGNPIMGKDGRTPLSPVEWVESLKESAPHLFPAASGTDAGKHKQGGAHLKRSQMSASEKADYIRRYGRDTFLKLPKE</sequence>
<dbReference type="EMBL" id="ABXW01000048">
    <property type="protein sequence ID" value="EEB45666.1"/>
    <property type="molecule type" value="Genomic_DNA"/>
</dbReference>
<keyword evidence="1" id="KW-0175">Coiled coil</keyword>
<reference evidence="3 4" key="1">
    <citation type="submission" date="2008-10" db="EMBL/GenBank/DDBJ databases">
        <title>Draft genome sequence of Providencia alcalifaciens (DSM 30120).</title>
        <authorList>
            <person name="Sudarsanam P."/>
            <person name="Ley R."/>
            <person name="Guruge J."/>
            <person name="Turnbaugh P.J."/>
            <person name="Mahowald M."/>
            <person name="Liep D."/>
            <person name="Gordon J."/>
        </authorList>
    </citation>
    <scope>NUCLEOTIDE SEQUENCE [LARGE SCALE GENOMIC DNA]</scope>
    <source>
        <strain evidence="3 4">DSM 30120</strain>
    </source>
</reference>
<accession>B6XG30</accession>
<feature type="compositionally biased region" description="Basic residues" evidence="2">
    <location>
        <begin position="230"/>
        <end position="239"/>
    </location>
</feature>
<feature type="coiled-coil region" evidence="1">
    <location>
        <begin position="110"/>
        <end position="144"/>
    </location>
</feature>
<evidence type="ECO:0000313" key="4">
    <source>
        <dbReference type="Proteomes" id="UP000003729"/>
    </source>
</evidence>
<evidence type="ECO:0000256" key="1">
    <source>
        <dbReference type="SAM" id="Coils"/>
    </source>
</evidence>
<protein>
    <recommendedName>
        <fullName evidence="5">Phage protein</fullName>
    </recommendedName>
</protein>
<name>B6XG30_9GAMM</name>
<feature type="coiled-coil region" evidence="1">
    <location>
        <begin position="52"/>
        <end position="79"/>
    </location>
</feature>
<dbReference type="eggNOG" id="ENOG502Z8UQ">
    <property type="taxonomic scope" value="Bacteria"/>
</dbReference>
<proteinExistence type="predicted"/>
<evidence type="ECO:0000256" key="2">
    <source>
        <dbReference type="SAM" id="MobiDB-lite"/>
    </source>
</evidence>
<reference evidence="3 4" key="2">
    <citation type="submission" date="2008-10" db="EMBL/GenBank/DDBJ databases">
        <authorList>
            <person name="Fulton L."/>
            <person name="Clifton S."/>
            <person name="Fulton B."/>
            <person name="Xu J."/>
            <person name="Minx P."/>
            <person name="Pepin K.H."/>
            <person name="Johnson M."/>
            <person name="Bhonagiri V."/>
            <person name="Nash W.E."/>
            <person name="Mardis E.R."/>
            <person name="Wilson R.K."/>
        </authorList>
    </citation>
    <scope>NUCLEOTIDE SEQUENCE [LARGE SCALE GENOMIC DNA]</scope>
    <source>
        <strain evidence="3 4">DSM 30120</strain>
    </source>
</reference>
<organism evidence="3 4">
    <name type="scientific">Providencia alcalifaciens DSM 30120</name>
    <dbReference type="NCBI Taxonomy" id="520999"/>
    <lineage>
        <taxon>Bacteria</taxon>
        <taxon>Pseudomonadati</taxon>
        <taxon>Pseudomonadota</taxon>
        <taxon>Gammaproteobacteria</taxon>
        <taxon>Enterobacterales</taxon>
        <taxon>Morganellaceae</taxon>
        <taxon>Providencia</taxon>
    </lineage>
</organism>
<comment type="caution">
    <text evidence="3">The sequence shown here is derived from an EMBL/GenBank/DDBJ whole genome shotgun (WGS) entry which is preliminary data.</text>
</comment>
<gene>
    <name evidence="3" type="ORF">PROVALCAL_02315</name>
</gene>
<dbReference type="AlphaFoldDB" id="B6XG30"/>